<dbReference type="Proteomes" id="UP000032803">
    <property type="component" value="Chromosome I"/>
</dbReference>
<reference evidence="2" key="1">
    <citation type="submission" date="2014-09" db="EMBL/GenBank/DDBJ databases">
        <authorList>
            <person name="Gomez-Valero L."/>
        </authorList>
    </citation>
    <scope>NUCLEOTIDE SEQUENCE [LARGE SCALE GENOMIC DNA]</scope>
    <source>
        <strain evidence="2">ATCC35250</strain>
    </source>
</reference>
<name>A0A0A8URZ7_LEGHA</name>
<evidence type="ECO:0000313" key="1">
    <source>
        <dbReference type="EMBL" id="CEK09534.1"/>
    </source>
</evidence>
<dbReference type="EMBL" id="LN681225">
    <property type="protein sequence ID" value="CEK09534.1"/>
    <property type="molecule type" value="Genomic_DNA"/>
</dbReference>
<proteinExistence type="predicted"/>
<dbReference type="PATRIC" id="fig|449.7.peg.381"/>
<dbReference type="RefSeq" id="WP_045105057.1">
    <property type="nucleotide sequence ID" value="NZ_LN681225.1"/>
</dbReference>
<gene>
    <name evidence="1" type="ORF">LHA_0432</name>
</gene>
<dbReference type="OrthoDB" id="5638270at2"/>
<protein>
    <submittedName>
        <fullName evidence="1">Uncharacterized protein</fullName>
    </submittedName>
</protein>
<evidence type="ECO:0000313" key="2">
    <source>
        <dbReference type="Proteomes" id="UP000032803"/>
    </source>
</evidence>
<sequence length="272" mass="31029">MKLFDSILLLHIYDYQKPVGATCPLELLKKGANPLLLSTCMRHFYLFSSEQLGENKSLPEVIMNTIHTPTAHQKIPLCELFRGRKAYEILLFWSIAGLNPKKPFDDERILGDLRKICTGYEKTPSPIKQEAWRYNKKIMLGLLTDAKHLLELTKQLSGIPLQDRKSLLITACTNCAWARDNGFMPFLSFSDYDIFLDRNKMIAHLTELLEGRKEKAHEKLRELAEEQVVLSFLFSQDPVKLALEKDLALIAELKAILEEESLLAQSISALGI</sequence>
<organism evidence="1 2">
    <name type="scientific">Legionella hackeliae</name>
    <dbReference type="NCBI Taxonomy" id="449"/>
    <lineage>
        <taxon>Bacteria</taxon>
        <taxon>Pseudomonadati</taxon>
        <taxon>Pseudomonadota</taxon>
        <taxon>Gammaproteobacteria</taxon>
        <taxon>Legionellales</taxon>
        <taxon>Legionellaceae</taxon>
        <taxon>Legionella</taxon>
    </lineage>
</organism>
<dbReference type="HOGENOM" id="CLU_1022300_0_0_6"/>
<accession>A0A0A8URZ7</accession>
<keyword evidence="2" id="KW-1185">Reference proteome</keyword>
<dbReference type="AlphaFoldDB" id="A0A0A8URZ7"/>
<dbReference type="KEGG" id="lha:LHA_0432"/>
<dbReference type="STRING" id="449.LHA_0432"/>